<organism evidence="1 2">
    <name type="scientific">Oikopleura dioica</name>
    <name type="common">Tunicate</name>
    <dbReference type="NCBI Taxonomy" id="34765"/>
    <lineage>
        <taxon>Eukaryota</taxon>
        <taxon>Metazoa</taxon>
        <taxon>Chordata</taxon>
        <taxon>Tunicata</taxon>
        <taxon>Appendicularia</taxon>
        <taxon>Copelata</taxon>
        <taxon>Oikopleuridae</taxon>
        <taxon>Oikopleura</taxon>
    </lineage>
</organism>
<keyword evidence="2" id="KW-1185">Reference proteome</keyword>
<proteinExistence type="predicted"/>
<gene>
    <name evidence="1" type="ORF">OKIOD_LOCUS7162</name>
</gene>
<sequence length="264" mass="30152">MIDYNIEYQDVGCDPYFYQKENNYFHPTVLFLANTRDSKALKKYIRDLADVYKSIGCSCIILPYSLEENILDTTDDKKSEIALTQMGSDIWAILNENQILNEPIFFHCVGKEGVFAYSKMASKSLADYVAGVVVESFDLGPEANSNCSLLGDNDFSFFRQLFNFVRSIFAPIELSKTLKSLASMLPNWPELFLVEDHQVSAARSMIYSRPAGSEYKLVLSKFPQYPGGELATPGLKYIFPKSYRHQVFRFIRRSCEESFKETAL</sequence>
<name>A0ABN7SII4_OIKDI</name>
<dbReference type="EMBL" id="OU015569">
    <property type="protein sequence ID" value="CAG5098365.1"/>
    <property type="molecule type" value="Genomic_DNA"/>
</dbReference>
<evidence type="ECO:0000313" key="2">
    <source>
        <dbReference type="Proteomes" id="UP001158576"/>
    </source>
</evidence>
<dbReference type="Proteomes" id="UP001158576">
    <property type="component" value="Chromosome XSR"/>
</dbReference>
<protein>
    <submittedName>
        <fullName evidence="1">Oidioi.mRNA.OKI2018_I69.XSR.g15604.t1.cds</fullName>
    </submittedName>
</protein>
<evidence type="ECO:0000313" key="1">
    <source>
        <dbReference type="EMBL" id="CAG5098365.1"/>
    </source>
</evidence>
<reference evidence="1 2" key="1">
    <citation type="submission" date="2021-04" db="EMBL/GenBank/DDBJ databases">
        <authorList>
            <person name="Bliznina A."/>
        </authorList>
    </citation>
    <scope>NUCLEOTIDE SEQUENCE [LARGE SCALE GENOMIC DNA]</scope>
</reference>
<accession>A0ABN7SII4</accession>